<accession>E6QQM7</accession>
<keyword evidence="6" id="KW-0547">Nucleotide-binding</keyword>
<dbReference type="PANTHER" id="PTHR32057:SF14">
    <property type="entry name" value="PROTEIN ADENYLYLTRANSFERASE SELO, MITOCHONDRIAL"/>
    <property type="match status" value="1"/>
</dbReference>
<dbReference type="Pfam" id="PF02696">
    <property type="entry name" value="SelO"/>
    <property type="match status" value="1"/>
</dbReference>
<keyword evidence="7" id="KW-0067">ATP-binding</keyword>
<dbReference type="GO" id="GO:0046872">
    <property type="term" value="F:metal ion binding"/>
    <property type="evidence" value="ECO:0007669"/>
    <property type="project" value="UniProtKB-KW"/>
</dbReference>
<dbReference type="HAMAP" id="MF_00692">
    <property type="entry name" value="SelO"/>
    <property type="match status" value="1"/>
</dbReference>
<name>E6QQM7_9ZZZZ</name>
<dbReference type="GO" id="GO:0005524">
    <property type="term" value="F:ATP binding"/>
    <property type="evidence" value="ECO:0007669"/>
    <property type="project" value="UniProtKB-KW"/>
</dbReference>
<keyword evidence="5" id="KW-0479">Metal-binding</keyword>
<evidence type="ECO:0000256" key="1">
    <source>
        <dbReference type="ARBA" id="ARBA00001946"/>
    </source>
</evidence>
<keyword evidence="4" id="KW-0548">Nucleotidyltransferase</keyword>
<dbReference type="PANTHER" id="PTHR32057">
    <property type="entry name" value="PROTEIN ADENYLYLTRANSFERASE SELO, MITOCHONDRIAL"/>
    <property type="match status" value="1"/>
</dbReference>
<evidence type="ECO:0000256" key="7">
    <source>
        <dbReference type="ARBA" id="ARBA00022840"/>
    </source>
</evidence>
<evidence type="ECO:0000256" key="8">
    <source>
        <dbReference type="ARBA" id="ARBA00022842"/>
    </source>
</evidence>
<dbReference type="AlphaFoldDB" id="E6QQM7"/>
<dbReference type="InterPro" id="IPR003846">
    <property type="entry name" value="SelO"/>
</dbReference>
<sequence length="487" mass="54480">MPSFEQLALAQRYASLTTTHYSSVHPESLPEARLLHFNTQAAELIGLSADQALRPDAAEYLCGNRLLLGSQPLAALYAGHQFGYYVSQLGDGRAMLLGDAVGTGERWELQLKGSGPTPYSRRSDGRAVLRSSLREYLCSEAMHGLGVPTTRALSLVGSPLEVRRETVETAAVVLRMSPSFVRFGSFEVFYHRSQHDNLRALADFVITHHFPQYANSSEPYLMMLREVAQRTAHLMAHWQAVGFTHGVMNTDNMSILGLTLDYGPFGFLDRYEPGFVCNHSDEMGRYAFDQQPDIAGWNLTRLAQALSPLIDEAAAKEALQDYPGLFATHYINLMSAKLGLPAQRENARLILPMLDTLHKNRVDYTLFLRRLCDFDPVPEALNAPLRDMFLDRIAFDAWASTYRAALAEHPQDMSARASAMRAVNPKFILRNYLAENAIRAVRDNQDNGEIERLITLLHAPFDEHPGMEAYAAEPPEWAHHLELSCSS</sequence>
<dbReference type="EMBL" id="CABR01000035">
    <property type="protein sequence ID" value="CBI09548.1"/>
    <property type="molecule type" value="Genomic_DNA"/>
</dbReference>
<keyword evidence="3" id="KW-0808">Transferase</keyword>
<comment type="caution">
    <text evidence="9">The sequence shown here is derived from an EMBL/GenBank/DDBJ whole genome shotgun (WGS) entry which is preliminary data.</text>
</comment>
<evidence type="ECO:0008006" key="10">
    <source>
        <dbReference type="Google" id="ProtNLM"/>
    </source>
</evidence>
<evidence type="ECO:0000256" key="2">
    <source>
        <dbReference type="ARBA" id="ARBA00009747"/>
    </source>
</evidence>
<protein>
    <recommendedName>
        <fullName evidence="10">Protein adenylyltransferase SelO</fullName>
    </recommendedName>
</protein>
<organism evidence="9">
    <name type="scientific">mine drainage metagenome</name>
    <dbReference type="NCBI Taxonomy" id="410659"/>
    <lineage>
        <taxon>unclassified sequences</taxon>
        <taxon>metagenomes</taxon>
        <taxon>ecological metagenomes</taxon>
    </lineage>
</organism>
<comment type="cofactor">
    <cofactor evidence="1">
        <name>Mg(2+)</name>
        <dbReference type="ChEBI" id="CHEBI:18420"/>
    </cofactor>
</comment>
<gene>
    <name evidence="9" type="ORF">CARN7_0279</name>
</gene>
<keyword evidence="8" id="KW-0460">Magnesium</keyword>
<evidence type="ECO:0000256" key="4">
    <source>
        <dbReference type="ARBA" id="ARBA00022695"/>
    </source>
</evidence>
<proteinExistence type="inferred from homology"/>
<evidence type="ECO:0000256" key="3">
    <source>
        <dbReference type="ARBA" id="ARBA00022679"/>
    </source>
</evidence>
<dbReference type="GO" id="GO:0070733">
    <property type="term" value="F:AMPylase activity"/>
    <property type="evidence" value="ECO:0007669"/>
    <property type="project" value="TreeGrafter"/>
</dbReference>
<evidence type="ECO:0000256" key="6">
    <source>
        <dbReference type="ARBA" id="ARBA00022741"/>
    </source>
</evidence>
<evidence type="ECO:0000313" key="9">
    <source>
        <dbReference type="EMBL" id="CBI09548.1"/>
    </source>
</evidence>
<reference evidence="9" key="1">
    <citation type="submission" date="2009-10" db="EMBL/GenBank/DDBJ databases">
        <title>Diversity of trophic interactions inside an arsenic-rich microbial ecosystem.</title>
        <authorList>
            <person name="Bertin P.N."/>
            <person name="Heinrich-Salmeron A."/>
            <person name="Pelletier E."/>
            <person name="Goulhen-Chollet F."/>
            <person name="Arsene-Ploetze F."/>
            <person name="Gallien S."/>
            <person name="Calteau A."/>
            <person name="Vallenet D."/>
            <person name="Casiot C."/>
            <person name="Chane-Woon-Ming B."/>
            <person name="Giloteaux L."/>
            <person name="Barakat M."/>
            <person name="Bonnefoy V."/>
            <person name="Bruneel O."/>
            <person name="Chandler M."/>
            <person name="Cleiss J."/>
            <person name="Duran R."/>
            <person name="Elbaz-Poulichet F."/>
            <person name="Fonknechten N."/>
            <person name="Lauga B."/>
            <person name="Mornico D."/>
            <person name="Ortet P."/>
            <person name="Schaeffer C."/>
            <person name="Siguier P."/>
            <person name="Alexander Thil Smith A."/>
            <person name="Van Dorsselaer A."/>
            <person name="Weissenbach J."/>
            <person name="Medigue C."/>
            <person name="Le Paslier D."/>
        </authorList>
    </citation>
    <scope>NUCLEOTIDE SEQUENCE</scope>
</reference>
<dbReference type="NCBIfam" id="NF000658">
    <property type="entry name" value="PRK00029.1"/>
    <property type="match status" value="1"/>
</dbReference>
<evidence type="ECO:0000256" key="5">
    <source>
        <dbReference type="ARBA" id="ARBA00022723"/>
    </source>
</evidence>
<comment type="similarity">
    <text evidence="2">Belongs to the SELO family.</text>
</comment>